<dbReference type="EMBL" id="PQIB02000003">
    <property type="protein sequence ID" value="RLN28429.1"/>
    <property type="molecule type" value="Genomic_DNA"/>
</dbReference>
<gene>
    <name evidence="3" type="ORF">C2845_PM05G31950</name>
</gene>
<dbReference type="GO" id="GO:0010150">
    <property type="term" value="P:leaf senescence"/>
    <property type="evidence" value="ECO:0007669"/>
    <property type="project" value="UniProtKB-ARBA"/>
</dbReference>
<name>A0A3L6SVM6_PANMI</name>
<protein>
    <submittedName>
        <fullName evidence="3">Uncharacterized protein</fullName>
    </submittedName>
</protein>
<feature type="region of interest" description="Disordered" evidence="2">
    <location>
        <begin position="25"/>
        <end position="64"/>
    </location>
</feature>
<evidence type="ECO:0000256" key="1">
    <source>
        <dbReference type="ARBA" id="ARBA00034773"/>
    </source>
</evidence>
<dbReference type="Pfam" id="PF04520">
    <property type="entry name" value="Senescence_reg"/>
    <property type="match status" value="1"/>
</dbReference>
<dbReference type="STRING" id="4540.A0A3L6SVM6"/>
<dbReference type="AlphaFoldDB" id="A0A3L6SVM6"/>
<dbReference type="PANTHER" id="PTHR33083">
    <property type="entry name" value="EXPRESSED PROTEIN"/>
    <property type="match status" value="1"/>
</dbReference>
<evidence type="ECO:0000313" key="3">
    <source>
        <dbReference type="EMBL" id="RLN28429.1"/>
    </source>
</evidence>
<evidence type="ECO:0000313" key="4">
    <source>
        <dbReference type="Proteomes" id="UP000275267"/>
    </source>
</evidence>
<accession>A0A3L6SVM6</accession>
<evidence type="ECO:0000256" key="2">
    <source>
        <dbReference type="SAM" id="MobiDB-lite"/>
    </source>
</evidence>
<reference evidence="4" key="1">
    <citation type="journal article" date="2019" name="Nat. Commun.">
        <title>The genome of broomcorn millet.</title>
        <authorList>
            <person name="Zou C."/>
            <person name="Miki D."/>
            <person name="Li D."/>
            <person name="Tang Q."/>
            <person name="Xiao L."/>
            <person name="Rajput S."/>
            <person name="Deng P."/>
            <person name="Jia W."/>
            <person name="Huang R."/>
            <person name="Zhang M."/>
            <person name="Sun Y."/>
            <person name="Hu J."/>
            <person name="Fu X."/>
            <person name="Schnable P.S."/>
            <person name="Li F."/>
            <person name="Zhang H."/>
            <person name="Feng B."/>
            <person name="Zhu X."/>
            <person name="Liu R."/>
            <person name="Schnable J.C."/>
            <person name="Zhu J.-K."/>
            <person name="Zhang H."/>
        </authorList>
    </citation>
    <scope>NUCLEOTIDE SEQUENCE [LARGE SCALE GENOMIC DNA]</scope>
</reference>
<sequence>MEMEELQEADVLWPDHDRCHCHGGHQQFEAGKPQGAAPCRRRAGSSAPVGIRAGATGGGPPPWARSCYDSDESAAALVPPHVVLAARRRCPEGRAASSVCVGQGRTLKGRDLQSVRTAVLRMTGFLET</sequence>
<comment type="similarity">
    <text evidence="1">Belongs to the senescence regulator S40 family.</text>
</comment>
<dbReference type="InterPro" id="IPR007608">
    <property type="entry name" value="Senescence_reg_S40"/>
</dbReference>
<dbReference type="Proteomes" id="UP000275267">
    <property type="component" value="Unassembled WGS sequence"/>
</dbReference>
<proteinExistence type="inferred from homology"/>
<dbReference type="PANTHER" id="PTHR33083:SF121">
    <property type="entry name" value="OS01G0748300 PROTEIN"/>
    <property type="match status" value="1"/>
</dbReference>
<organism evidence="3 4">
    <name type="scientific">Panicum miliaceum</name>
    <name type="common">Proso millet</name>
    <name type="synonym">Broomcorn millet</name>
    <dbReference type="NCBI Taxonomy" id="4540"/>
    <lineage>
        <taxon>Eukaryota</taxon>
        <taxon>Viridiplantae</taxon>
        <taxon>Streptophyta</taxon>
        <taxon>Embryophyta</taxon>
        <taxon>Tracheophyta</taxon>
        <taxon>Spermatophyta</taxon>
        <taxon>Magnoliopsida</taxon>
        <taxon>Liliopsida</taxon>
        <taxon>Poales</taxon>
        <taxon>Poaceae</taxon>
        <taxon>PACMAD clade</taxon>
        <taxon>Panicoideae</taxon>
        <taxon>Panicodae</taxon>
        <taxon>Paniceae</taxon>
        <taxon>Panicinae</taxon>
        <taxon>Panicum</taxon>
        <taxon>Panicum sect. Panicum</taxon>
    </lineage>
</organism>
<dbReference type="OrthoDB" id="672058at2759"/>
<keyword evidence="4" id="KW-1185">Reference proteome</keyword>
<comment type="caution">
    <text evidence="3">The sequence shown here is derived from an EMBL/GenBank/DDBJ whole genome shotgun (WGS) entry which is preliminary data.</text>
</comment>